<feature type="domain" description="Methyltransferase FkbM" evidence="1">
    <location>
        <begin position="35"/>
        <end position="185"/>
    </location>
</feature>
<keyword evidence="2" id="KW-0489">Methyltransferase</keyword>
<comment type="caution">
    <text evidence="2">The sequence shown here is derived from an EMBL/GenBank/DDBJ whole genome shotgun (WGS) entry which is preliminary data.</text>
</comment>
<dbReference type="InterPro" id="IPR006342">
    <property type="entry name" value="FkbM_mtfrase"/>
</dbReference>
<dbReference type="AlphaFoldDB" id="S0G4Z2"/>
<evidence type="ECO:0000259" key="1">
    <source>
        <dbReference type="Pfam" id="PF05050"/>
    </source>
</evidence>
<dbReference type="RefSeq" id="WP_006965755.1">
    <property type="nucleotide sequence ID" value="NZ_APJX01000004.1"/>
</dbReference>
<dbReference type="InterPro" id="IPR053188">
    <property type="entry name" value="FkbM_Methyltransferase"/>
</dbReference>
<name>S0G4Z2_9BACT</name>
<proteinExistence type="predicted"/>
<dbReference type="PANTHER" id="PTHR36973">
    <property type="entry name" value="SLL1456 PROTEIN-RELATED"/>
    <property type="match status" value="1"/>
</dbReference>
<organism evidence="2 3">
    <name type="scientific">Desulfotignum phosphitoxidans DSM 13687</name>
    <dbReference type="NCBI Taxonomy" id="1286635"/>
    <lineage>
        <taxon>Bacteria</taxon>
        <taxon>Pseudomonadati</taxon>
        <taxon>Thermodesulfobacteriota</taxon>
        <taxon>Desulfobacteria</taxon>
        <taxon>Desulfobacterales</taxon>
        <taxon>Desulfobacteraceae</taxon>
        <taxon>Desulfotignum</taxon>
    </lineage>
</organism>
<dbReference type="GO" id="GO:0032259">
    <property type="term" value="P:methylation"/>
    <property type="evidence" value="ECO:0007669"/>
    <property type="project" value="UniProtKB-KW"/>
</dbReference>
<dbReference type="EMBL" id="APJX01000004">
    <property type="protein sequence ID" value="EMS79517.1"/>
    <property type="molecule type" value="Genomic_DNA"/>
</dbReference>
<dbReference type="GO" id="GO:0008171">
    <property type="term" value="F:O-methyltransferase activity"/>
    <property type="evidence" value="ECO:0007669"/>
    <property type="project" value="TreeGrafter"/>
</dbReference>
<reference evidence="2 3" key="1">
    <citation type="journal article" date="2013" name="Genome Announc.">
        <title>Draft Genome Sequence of Desulfotignum phosphitoxidans DSM 13687 Strain FiPS-3.</title>
        <authorList>
            <person name="Poehlein A."/>
            <person name="Daniel R."/>
            <person name="Simeonova D.D."/>
        </authorList>
    </citation>
    <scope>NUCLEOTIDE SEQUENCE [LARGE SCALE GENOMIC DNA]</scope>
    <source>
        <strain evidence="2 3">DSM 13687</strain>
    </source>
</reference>
<dbReference type="OrthoDB" id="5509510at2"/>
<dbReference type="Pfam" id="PF05050">
    <property type="entry name" value="Methyltransf_21"/>
    <property type="match status" value="1"/>
</dbReference>
<dbReference type="InterPro" id="IPR029063">
    <property type="entry name" value="SAM-dependent_MTases_sf"/>
</dbReference>
<sequence length="314" mass="36063">MEKDELLKNDPLKIVDVGASGGIDPRWGKLTSFYRAVLFEPDTRQYEILKSESGKNLTVLNAALSSEKSDKINLNLCRKQQVSSVYTPNIDILDKFKDSQRFEVINTVTVATDTLNNQLRKNNVIEIDFMKIDVQGHELAILKGSSEYLDNLIGMEIEVEFLQVYKNQPLFCDIDAFVRKNGFELFDIRRYYWKRKESVHVGNQKGQLVFGDALYFRSPEQVLSIQNITQEKIAKAVYVYLAYGYMDLAQALVNGAAETKKLDKKFLKTIRKTVAKYRKKSIPEFRGRRKLQRLFERIASMLSSGGSDRFLGNP</sequence>
<dbReference type="SUPFAM" id="SSF53335">
    <property type="entry name" value="S-adenosyl-L-methionine-dependent methyltransferases"/>
    <property type="match status" value="1"/>
</dbReference>
<evidence type="ECO:0000313" key="3">
    <source>
        <dbReference type="Proteomes" id="UP000014216"/>
    </source>
</evidence>
<keyword evidence="3" id="KW-1185">Reference proteome</keyword>
<evidence type="ECO:0000313" key="2">
    <source>
        <dbReference type="EMBL" id="EMS79517.1"/>
    </source>
</evidence>
<keyword evidence="2" id="KW-0808">Transferase</keyword>
<dbReference type="NCBIfam" id="TIGR01444">
    <property type="entry name" value="fkbM_fam"/>
    <property type="match status" value="1"/>
</dbReference>
<dbReference type="PANTHER" id="PTHR36973:SF4">
    <property type="entry name" value="NODULATION PROTEIN"/>
    <property type="match status" value="1"/>
</dbReference>
<protein>
    <submittedName>
        <fullName evidence="2">Methyltransferase, FkbM family</fullName>
    </submittedName>
</protein>
<dbReference type="Proteomes" id="UP000014216">
    <property type="component" value="Unassembled WGS sequence"/>
</dbReference>
<gene>
    <name evidence="2" type="ORF">Dpo_4c00640</name>
</gene>
<dbReference type="Gene3D" id="3.40.50.150">
    <property type="entry name" value="Vaccinia Virus protein VP39"/>
    <property type="match status" value="1"/>
</dbReference>
<accession>S0G4Z2</accession>